<evidence type="ECO:0000256" key="9">
    <source>
        <dbReference type="ARBA" id="ARBA00023004"/>
    </source>
</evidence>
<dbReference type="Proteomes" id="UP000598196">
    <property type="component" value="Unassembled WGS sequence"/>
</dbReference>
<evidence type="ECO:0000256" key="11">
    <source>
        <dbReference type="ARBA" id="ARBA00023136"/>
    </source>
</evidence>
<evidence type="ECO:0000256" key="8">
    <source>
        <dbReference type="ARBA" id="ARBA00023002"/>
    </source>
</evidence>
<keyword evidence="4" id="KW-0997">Cell inner membrane</keyword>
<comment type="similarity">
    <text evidence="2">Belongs to the fatty acid desaturase type 1 family. AlkB subfamily.</text>
</comment>
<gene>
    <name evidence="14" type="ORF">GCM10010991_09430</name>
</gene>
<dbReference type="PANTHER" id="PTHR38674:SF1">
    <property type="entry name" value="ALKANE 1-MONOOXYGENASE 1"/>
    <property type="match status" value="1"/>
</dbReference>
<dbReference type="GO" id="GO:0004497">
    <property type="term" value="F:monooxygenase activity"/>
    <property type="evidence" value="ECO:0007669"/>
    <property type="project" value="UniProtKB-KW"/>
</dbReference>
<dbReference type="AlphaFoldDB" id="A0A917YI69"/>
<dbReference type="EMBL" id="BMLP01000001">
    <property type="protein sequence ID" value="GGO27559.1"/>
    <property type="molecule type" value="Genomic_DNA"/>
</dbReference>
<keyword evidence="10" id="KW-0503">Monooxygenase</keyword>
<dbReference type="GO" id="GO:0005886">
    <property type="term" value="C:plasma membrane"/>
    <property type="evidence" value="ECO:0007669"/>
    <property type="project" value="UniProtKB-SubCell"/>
</dbReference>
<evidence type="ECO:0000259" key="13">
    <source>
        <dbReference type="Pfam" id="PF00487"/>
    </source>
</evidence>
<evidence type="ECO:0000256" key="3">
    <source>
        <dbReference type="ARBA" id="ARBA00022475"/>
    </source>
</evidence>
<keyword evidence="9" id="KW-0408">Iron</keyword>
<accession>A0A917YI69</accession>
<dbReference type="InterPro" id="IPR005804">
    <property type="entry name" value="FA_desaturase_dom"/>
</dbReference>
<comment type="subcellular location">
    <subcellularLocation>
        <location evidence="1">Cell inner membrane</location>
        <topology evidence="1">Multi-pass membrane protein</topology>
    </subcellularLocation>
</comment>
<reference evidence="14 15" key="1">
    <citation type="journal article" date="2014" name="Int. J. Syst. Evol. Microbiol.">
        <title>Complete genome sequence of Corynebacterium casei LMG S-19264T (=DSM 44701T), isolated from a smear-ripened cheese.</title>
        <authorList>
            <consortium name="US DOE Joint Genome Institute (JGI-PGF)"/>
            <person name="Walter F."/>
            <person name="Albersmeier A."/>
            <person name="Kalinowski J."/>
            <person name="Ruckert C."/>
        </authorList>
    </citation>
    <scope>NUCLEOTIDE SEQUENCE [LARGE SCALE GENOMIC DNA]</scope>
    <source>
        <strain evidence="14 15">CGMCC 1.7029</strain>
    </source>
</reference>
<feature type="transmembrane region" description="Helical" evidence="12">
    <location>
        <begin position="39"/>
        <end position="58"/>
    </location>
</feature>
<feature type="transmembrane region" description="Helical" evidence="12">
    <location>
        <begin position="209"/>
        <end position="229"/>
    </location>
</feature>
<evidence type="ECO:0000313" key="15">
    <source>
        <dbReference type="Proteomes" id="UP000598196"/>
    </source>
</evidence>
<keyword evidence="8" id="KW-0560">Oxidoreductase</keyword>
<feature type="transmembrane region" description="Helical" evidence="12">
    <location>
        <begin position="12"/>
        <end position="33"/>
    </location>
</feature>
<dbReference type="InterPro" id="IPR033885">
    <property type="entry name" value="AlkB/XylM"/>
</dbReference>
<keyword evidence="7 12" id="KW-1133">Transmembrane helix</keyword>
<evidence type="ECO:0000256" key="7">
    <source>
        <dbReference type="ARBA" id="ARBA00022989"/>
    </source>
</evidence>
<keyword evidence="11 12" id="KW-0472">Membrane</keyword>
<dbReference type="GO" id="GO:0006629">
    <property type="term" value="P:lipid metabolic process"/>
    <property type="evidence" value="ECO:0007669"/>
    <property type="project" value="InterPro"/>
</dbReference>
<keyword evidence="15" id="KW-1185">Reference proteome</keyword>
<evidence type="ECO:0000313" key="14">
    <source>
        <dbReference type="EMBL" id="GGO27559.1"/>
    </source>
</evidence>
<evidence type="ECO:0000256" key="1">
    <source>
        <dbReference type="ARBA" id="ARBA00004429"/>
    </source>
</evidence>
<evidence type="ECO:0000256" key="4">
    <source>
        <dbReference type="ARBA" id="ARBA00022519"/>
    </source>
</evidence>
<evidence type="ECO:0000256" key="12">
    <source>
        <dbReference type="SAM" id="Phobius"/>
    </source>
</evidence>
<evidence type="ECO:0000256" key="10">
    <source>
        <dbReference type="ARBA" id="ARBA00023033"/>
    </source>
</evidence>
<evidence type="ECO:0000256" key="2">
    <source>
        <dbReference type="ARBA" id="ARBA00010823"/>
    </source>
</evidence>
<comment type="caution">
    <text evidence="14">The sequence shown here is derived from an EMBL/GenBank/DDBJ whole genome shotgun (WGS) entry which is preliminary data.</text>
</comment>
<organism evidence="14 15">
    <name type="scientific">Gemmobacter aquaticus</name>
    <dbReference type="NCBI Taxonomy" id="490185"/>
    <lineage>
        <taxon>Bacteria</taxon>
        <taxon>Pseudomonadati</taxon>
        <taxon>Pseudomonadota</taxon>
        <taxon>Alphaproteobacteria</taxon>
        <taxon>Rhodobacterales</taxon>
        <taxon>Paracoccaceae</taxon>
        <taxon>Gemmobacter</taxon>
    </lineage>
</organism>
<keyword evidence="3" id="KW-1003">Cell membrane</keyword>
<name>A0A917YI69_9RHOB</name>
<keyword evidence="6" id="KW-0479">Metal-binding</keyword>
<proteinExistence type="inferred from homology"/>
<feature type="transmembrane region" description="Helical" evidence="12">
    <location>
        <begin position="104"/>
        <end position="122"/>
    </location>
</feature>
<dbReference type="PANTHER" id="PTHR38674">
    <property type="entry name" value="ALKANE 1-MONOOXYGENASE 1"/>
    <property type="match status" value="1"/>
</dbReference>
<feature type="transmembrane region" description="Helical" evidence="12">
    <location>
        <begin position="70"/>
        <end position="92"/>
    </location>
</feature>
<dbReference type="GO" id="GO:0046872">
    <property type="term" value="F:metal ion binding"/>
    <property type="evidence" value="ECO:0007669"/>
    <property type="project" value="UniProtKB-KW"/>
</dbReference>
<dbReference type="Pfam" id="PF00487">
    <property type="entry name" value="FA_desaturase"/>
    <property type="match status" value="1"/>
</dbReference>
<evidence type="ECO:0000256" key="5">
    <source>
        <dbReference type="ARBA" id="ARBA00022692"/>
    </source>
</evidence>
<feature type="transmembrane region" description="Helical" evidence="12">
    <location>
        <begin position="317"/>
        <end position="335"/>
    </location>
</feature>
<protein>
    <recommendedName>
        <fullName evidence="13">Fatty acid desaturase domain-containing protein</fullName>
    </recommendedName>
</protein>
<evidence type="ECO:0000256" key="6">
    <source>
        <dbReference type="ARBA" id="ARBA00022723"/>
    </source>
</evidence>
<keyword evidence="5 12" id="KW-0812">Transmembrane</keyword>
<feature type="domain" description="Fatty acid desaturase" evidence="13">
    <location>
        <begin position="105"/>
        <end position="308"/>
    </location>
</feature>
<sequence>MFRRFLPLPPMTLFAMATLTPLALLGAGVWLGGAWVLPGLLYMAVLTIALDRLIRWTAPDAPEGAEFPAADALLIAIGVAHLIGFPVAVWAIAGESGLSPLARIGLFAGFGLVFGQVSNPAAHELIHRGNRWLYRLGVAVYATMLNAHHASAHRLVHHRHVATPMDPNSAPEGMGFYRFLPRAYLGSFRAGWQAETARRSGGAGGMHPYPAYLLAQAGSLGLGFLIAGWEGLFVWLALAAHATAQLMLSDYVQHYGLARRQLADGRYEPVSARHSWNAPHWFTSGVMLNAPRHSDHHAHPTRPYPALRLPEADAAPWLPWSLPVASAVALFPALWRRRMRHRLLRWTAASTSSGLE</sequence>
<dbReference type="CDD" id="cd03512">
    <property type="entry name" value="Alkane-hydroxylase"/>
    <property type="match status" value="1"/>
</dbReference>